<comment type="caution">
    <text evidence="8">The sequence shown here is derived from an EMBL/GenBank/DDBJ whole genome shotgun (WGS) entry which is preliminary data.</text>
</comment>
<keyword evidence="4" id="KW-0479">Metal-binding</keyword>
<evidence type="ECO:0000256" key="5">
    <source>
        <dbReference type="ARBA" id="ARBA00023004"/>
    </source>
</evidence>
<dbReference type="InterPro" id="IPR013785">
    <property type="entry name" value="Aldolase_TIM"/>
</dbReference>
<dbReference type="PIRSF" id="PIRSF004954">
    <property type="entry name" value="Radical_SAM"/>
    <property type="match status" value="1"/>
</dbReference>
<dbReference type="GO" id="GO:0051539">
    <property type="term" value="F:4 iron, 4 sulfur cluster binding"/>
    <property type="evidence" value="ECO:0007669"/>
    <property type="project" value="UniProtKB-KW"/>
</dbReference>
<sequence length="364" mass="42456">MLKQPNIEKILLEIREKTKRKNSLECESFIFTDETLFGKSVHKIHLAIPTIGCRWARHHGGCTVCGFYKVTVRKNLSTAELLLSLQGESRNWRGLKGNIALILFTSGSFFDEEEINRDNRKMIYRFIKKDKRITHVSLETRPDFINRAVLTEIKKELSGLEIGIAIGLETYDDLIRDKCIHKGYSFKEFEKAAKLIKEFGYKLKVNLLVKPPFLTEREAIEDCVKSAEICRKIKADFLFISACFVEKDSLLYYLWQYGLYEPPKLWSMVEIAKRIKPGKAEVKFGGFSAYPKPIACASNCDKCNERVIEQLKKYTEYKRIQNDISCECQKSWLQDLKINDSRGIDKRVRESYRKVYRRLNEKKG</sequence>
<keyword evidence="6" id="KW-0411">Iron-sulfur</keyword>
<reference evidence="8 9" key="1">
    <citation type="submission" date="2017-09" db="EMBL/GenBank/DDBJ databases">
        <title>Depth-based differentiation of microbial function through sediment-hosted aquifers and enrichment of novel symbionts in the deep terrestrial subsurface.</title>
        <authorList>
            <person name="Probst A.J."/>
            <person name="Ladd B."/>
            <person name="Jarett J.K."/>
            <person name="Geller-Mcgrath D.E."/>
            <person name="Sieber C.M."/>
            <person name="Emerson J.B."/>
            <person name="Anantharaman K."/>
            <person name="Thomas B.C."/>
            <person name="Malmstrom R."/>
            <person name="Stieglmeier M."/>
            <person name="Klingl A."/>
            <person name="Woyke T."/>
            <person name="Ryan C.M."/>
            <person name="Banfield J.F."/>
        </authorList>
    </citation>
    <scope>NUCLEOTIDE SEQUENCE [LARGE SCALE GENOMIC DNA]</scope>
    <source>
        <strain evidence="8">CG22_combo_CG10-13_8_21_14_all_39_10</strain>
    </source>
</reference>
<dbReference type="PANTHER" id="PTHR11135">
    <property type="entry name" value="HISTONE ACETYLTRANSFERASE-RELATED"/>
    <property type="match status" value="1"/>
</dbReference>
<dbReference type="GO" id="GO:0046872">
    <property type="term" value="F:metal ion binding"/>
    <property type="evidence" value="ECO:0007669"/>
    <property type="project" value="UniProtKB-KW"/>
</dbReference>
<dbReference type="InterPro" id="IPR006638">
    <property type="entry name" value="Elp3/MiaA/NifB-like_rSAM"/>
</dbReference>
<organism evidence="8 9">
    <name type="scientific">Candidatus Woesebacteria bacterium CG22_combo_CG10-13_8_21_14_all_39_10</name>
    <dbReference type="NCBI Taxonomy" id="1975059"/>
    <lineage>
        <taxon>Bacteria</taxon>
        <taxon>Candidatus Woeseibacteriota</taxon>
    </lineage>
</organism>
<dbReference type="SMART" id="SM00729">
    <property type="entry name" value="Elp3"/>
    <property type="match status" value="1"/>
</dbReference>
<dbReference type="CDD" id="cd01335">
    <property type="entry name" value="Radical_SAM"/>
    <property type="match status" value="1"/>
</dbReference>
<evidence type="ECO:0000313" key="9">
    <source>
        <dbReference type="Proteomes" id="UP000229847"/>
    </source>
</evidence>
<evidence type="ECO:0000259" key="7">
    <source>
        <dbReference type="SMART" id="SM00729"/>
    </source>
</evidence>
<dbReference type="InterPro" id="IPR005909">
    <property type="entry name" value="RaSEA"/>
</dbReference>
<keyword evidence="2" id="KW-0004">4Fe-4S</keyword>
<accession>A0A2H0BL78</accession>
<dbReference type="InterPro" id="IPR007197">
    <property type="entry name" value="rSAM"/>
</dbReference>
<dbReference type="NCBIfam" id="TIGR01210">
    <property type="entry name" value="archaeosine biosynthesis radical SAM protein RaSEA"/>
    <property type="match status" value="1"/>
</dbReference>
<dbReference type="Gene3D" id="3.20.20.70">
    <property type="entry name" value="Aldolase class I"/>
    <property type="match status" value="1"/>
</dbReference>
<feature type="domain" description="Elp3/MiaA/NifB-like radical SAM core" evidence="7">
    <location>
        <begin position="43"/>
        <end position="274"/>
    </location>
</feature>
<dbReference type="GO" id="GO:0002926">
    <property type="term" value="P:tRNA wobble base 5-methoxycarbonylmethyl-2-thiouridinylation"/>
    <property type="evidence" value="ECO:0007669"/>
    <property type="project" value="TreeGrafter"/>
</dbReference>
<name>A0A2H0BL78_9BACT</name>
<evidence type="ECO:0000256" key="2">
    <source>
        <dbReference type="ARBA" id="ARBA00022485"/>
    </source>
</evidence>
<evidence type="ECO:0000256" key="4">
    <source>
        <dbReference type="ARBA" id="ARBA00022723"/>
    </source>
</evidence>
<dbReference type="EMBL" id="PCSW01000036">
    <property type="protein sequence ID" value="PIP57790.1"/>
    <property type="molecule type" value="Genomic_DNA"/>
</dbReference>
<evidence type="ECO:0000313" key="8">
    <source>
        <dbReference type="EMBL" id="PIP57790.1"/>
    </source>
</evidence>
<dbReference type="AlphaFoldDB" id="A0A2H0BL78"/>
<proteinExistence type="predicted"/>
<comment type="cofactor">
    <cofactor evidence="1">
        <name>[4Fe-4S] cluster</name>
        <dbReference type="ChEBI" id="CHEBI:49883"/>
    </cofactor>
</comment>
<dbReference type="InterPro" id="IPR039661">
    <property type="entry name" value="ELP3"/>
</dbReference>
<dbReference type="PANTHER" id="PTHR11135:SF0">
    <property type="entry name" value="ELONGATOR COMPLEX PROTEIN 3"/>
    <property type="match status" value="1"/>
</dbReference>
<dbReference type="Pfam" id="PF04055">
    <property type="entry name" value="Radical_SAM"/>
    <property type="match status" value="1"/>
</dbReference>
<keyword evidence="3" id="KW-0949">S-adenosyl-L-methionine</keyword>
<evidence type="ECO:0000256" key="6">
    <source>
        <dbReference type="ARBA" id="ARBA00023014"/>
    </source>
</evidence>
<evidence type="ECO:0000256" key="3">
    <source>
        <dbReference type="ARBA" id="ARBA00022691"/>
    </source>
</evidence>
<dbReference type="GO" id="GO:0005737">
    <property type="term" value="C:cytoplasm"/>
    <property type="evidence" value="ECO:0007669"/>
    <property type="project" value="TreeGrafter"/>
</dbReference>
<keyword evidence="5" id="KW-0408">Iron</keyword>
<evidence type="ECO:0000256" key="1">
    <source>
        <dbReference type="ARBA" id="ARBA00001966"/>
    </source>
</evidence>
<dbReference type="SUPFAM" id="SSF102114">
    <property type="entry name" value="Radical SAM enzymes"/>
    <property type="match status" value="1"/>
</dbReference>
<protein>
    <submittedName>
        <fullName evidence="8">TIGR01210 family radical SAM protein</fullName>
    </submittedName>
</protein>
<dbReference type="SFLD" id="SFLDS00029">
    <property type="entry name" value="Radical_SAM"/>
    <property type="match status" value="1"/>
</dbReference>
<gene>
    <name evidence="8" type="ORF">COX03_01220</name>
</gene>
<dbReference type="InterPro" id="IPR058240">
    <property type="entry name" value="rSAM_sf"/>
</dbReference>
<dbReference type="GO" id="GO:0003824">
    <property type="term" value="F:catalytic activity"/>
    <property type="evidence" value="ECO:0007669"/>
    <property type="project" value="InterPro"/>
</dbReference>
<dbReference type="Proteomes" id="UP000229847">
    <property type="component" value="Unassembled WGS sequence"/>
</dbReference>